<dbReference type="PANTHER" id="PTHR48090:SF10">
    <property type="entry name" value="GLUCOSYL-3-PHOSPHOGLYCERATE SYNTHASE"/>
    <property type="match status" value="1"/>
</dbReference>
<accession>A0ABP0LXG9</accession>
<dbReference type="InterPro" id="IPR029044">
    <property type="entry name" value="Nucleotide-diphossugar_trans"/>
</dbReference>
<name>A0ABP0LXG9_9DINO</name>
<evidence type="ECO:0000313" key="2">
    <source>
        <dbReference type="Proteomes" id="UP001642464"/>
    </source>
</evidence>
<dbReference type="SUPFAM" id="SSF103473">
    <property type="entry name" value="MFS general substrate transporter"/>
    <property type="match status" value="1"/>
</dbReference>
<dbReference type="Gene3D" id="1.20.1250.20">
    <property type="entry name" value="MFS general substrate transporter like domains"/>
    <property type="match status" value="1"/>
</dbReference>
<proteinExistence type="predicted"/>
<sequence>MEVNGENGEDMSSNVIDATEPLCKTGAKTDDPWTERMAKQVRQCLFLVQFMQQMAFAGVIVDSYQVGRLLGASPAFSGLLVGLFMAGGAVGTSAMTLVLHAMPDAWKQLRVIVLTCQTMDSMGALLYTFFIYVAVHGESGSVGAYRLCSIALVRLLWGLGSGLTGQLTGVAITKITPPEELPEQMQCLQFWQTLGLGMGPLIASLAIFAHGLLMKKDEALCTTPGALASLQIFALLTVFRHCPSSVEAWCRLSSTSRSQVSGTTLNPQKQSQRVQMLFLCSCFLLCALRGYAVAGAEVGTSMLLETAYGWKRHSIGLLVSATFLASIPLRSIYARIRSSFSTLGWIRIFSGIAIGGTMLIFSKVTYLLPGGLLLVLADSVMFPALYLAEGLTRGLMMQFAKENYVFSVNLSSFLAIVLNNAARSIAPWLSRLNISASDDPSEGQDLFAACQLTCCILFLIAFEAGVRYLSPQAVRPVIVIGMPSLNEAENIESLTRVVDEGCQRYFPKHRCLLVNADCQSTDNTSAIFMNTATRCQKLALKTALPAQGKGAALKLVFSCMLEVNAEHGFCIDTDLKTVTPEWIRAFSRSMDFDFAAPRYLRHRLDGNITNMVIYPSMCAAFGYDLRQAIGGDFGFSRRAAEAFLAHAWPPKVEKYGIDIFMTTTVLKRGYSVCEVELPPKIHSPNLPKVKNMAPEVVTVLLGQLDTETLKGLELKSLPRIAWQSDGPMSIPEVKVDPAVFVGIAESYFAENQQCIMAHQASMEHVLDLQATLKSKSLDMALWARVLHWALTTQLNREAVVKILCYCFFLRAAQHCTEVQEMSNEQAERVVAMQREKLRLVAFEARE</sequence>
<comment type="caution">
    <text evidence="1">The sequence shown here is derived from an EMBL/GenBank/DDBJ whole genome shotgun (WGS) entry which is preliminary data.</text>
</comment>
<evidence type="ECO:0000313" key="1">
    <source>
        <dbReference type="EMBL" id="CAK9043900.1"/>
    </source>
</evidence>
<dbReference type="InterPro" id="IPR054145">
    <property type="entry name" value="MGS_GT"/>
</dbReference>
<dbReference type="InterPro" id="IPR050256">
    <property type="entry name" value="Glycosyltransferase_2"/>
</dbReference>
<dbReference type="InterPro" id="IPR036259">
    <property type="entry name" value="MFS_trans_sf"/>
</dbReference>
<keyword evidence="2" id="KW-1185">Reference proteome</keyword>
<dbReference type="Pfam" id="PF21969">
    <property type="entry name" value="MGS_GT"/>
    <property type="match status" value="1"/>
</dbReference>
<protein>
    <submittedName>
        <fullName evidence="1">Glucosylglycerate synthase</fullName>
    </submittedName>
</protein>
<dbReference type="SUPFAM" id="SSF53448">
    <property type="entry name" value="Nucleotide-diphospho-sugar transferases"/>
    <property type="match status" value="1"/>
</dbReference>
<dbReference type="Gene3D" id="3.90.550.10">
    <property type="entry name" value="Spore Coat Polysaccharide Biosynthesis Protein SpsA, Chain A"/>
    <property type="match status" value="1"/>
</dbReference>
<dbReference type="CDD" id="cd06174">
    <property type="entry name" value="MFS"/>
    <property type="match status" value="1"/>
</dbReference>
<gene>
    <name evidence="1" type="ORF">SCF082_LOCUS25022</name>
</gene>
<organism evidence="1 2">
    <name type="scientific">Durusdinium trenchii</name>
    <dbReference type="NCBI Taxonomy" id="1381693"/>
    <lineage>
        <taxon>Eukaryota</taxon>
        <taxon>Sar</taxon>
        <taxon>Alveolata</taxon>
        <taxon>Dinophyceae</taxon>
        <taxon>Suessiales</taxon>
        <taxon>Symbiodiniaceae</taxon>
        <taxon>Durusdinium</taxon>
    </lineage>
</organism>
<dbReference type="Proteomes" id="UP001642464">
    <property type="component" value="Unassembled WGS sequence"/>
</dbReference>
<reference evidence="1 2" key="1">
    <citation type="submission" date="2024-02" db="EMBL/GenBank/DDBJ databases">
        <authorList>
            <person name="Chen Y."/>
            <person name="Shah S."/>
            <person name="Dougan E. K."/>
            <person name="Thang M."/>
            <person name="Chan C."/>
        </authorList>
    </citation>
    <scope>NUCLEOTIDE SEQUENCE [LARGE SCALE GENOMIC DNA]</scope>
</reference>
<dbReference type="EMBL" id="CAXAMM010018668">
    <property type="protein sequence ID" value="CAK9043900.1"/>
    <property type="molecule type" value="Genomic_DNA"/>
</dbReference>
<dbReference type="PANTHER" id="PTHR48090">
    <property type="entry name" value="UNDECAPRENYL-PHOSPHATE 4-DEOXY-4-FORMAMIDO-L-ARABINOSE TRANSFERASE-RELATED"/>
    <property type="match status" value="1"/>
</dbReference>